<comment type="caution">
    <text evidence="5">The sequence shown here is derived from an EMBL/GenBank/DDBJ whole genome shotgun (WGS) entry which is preliminary data.</text>
</comment>
<dbReference type="Gene3D" id="1.25.40.10">
    <property type="entry name" value="Tetratricopeptide repeat domain"/>
    <property type="match status" value="1"/>
</dbReference>
<evidence type="ECO:0000256" key="1">
    <source>
        <dbReference type="ARBA" id="ARBA00006643"/>
    </source>
</evidence>
<keyword evidence="2" id="KW-0677">Repeat</keyword>
<keyword evidence="6" id="KW-1185">Reference proteome</keyword>
<dbReference type="Pfam" id="PF01535">
    <property type="entry name" value="PPR"/>
    <property type="match status" value="2"/>
</dbReference>
<evidence type="ECO:0000256" key="2">
    <source>
        <dbReference type="ARBA" id="ARBA00022737"/>
    </source>
</evidence>
<reference evidence="5 6" key="1">
    <citation type="submission" date="2018-10" db="EMBL/GenBank/DDBJ databases">
        <title>A high-quality apple genome assembly.</title>
        <authorList>
            <person name="Hu J."/>
        </authorList>
    </citation>
    <scope>NUCLEOTIDE SEQUENCE [LARGE SCALE GENOMIC DNA]</scope>
    <source>
        <strain evidence="6">cv. HFTH1</strain>
        <tissue evidence="5">Young leaf</tissue>
    </source>
</reference>
<dbReference type="InterPro" id="IPR032867">
    <property type="entry name" value="DYW_dom"/>
</dbReference>
<feature type="repeat" description="PPR" evidence="3">
    <location>
        <begin position="14"/>
        <end position="52"/>
    </location>
</feature>
<dbReference type="GO" id="GO:0008270">
    <property type="term" value="F:zinc ion binding"/>
    <property type="evidence" value="ECO:0007669"/>
    <property type="project" value="InterPro"/>
</dbReference>
<dbReference type="InterPro" id="IPR046960">
    <property type="entry name" value="PPR_At4g14850-like_plant"/>
</dbReference>
<evidence type="ECO:0000313" key="6">
    <source>
        <dbReference type="Proteomes" id="UP000290289"/>
    </source>
</evidence>
<dbReference type="AlphaFoldDB" id="A0A498JU30"/>
<organism evidence="5 6">
    <name type="scientific">Malus domestica</name>
    <name type="common">Apple</name>
    <name type="synonym">Pyrus malus</name>
    <dbReference type="NCBI Taxonomy" id="3750"/>
    <lineage>
        <taxon>Eukaryota</taxon>
        <taxon>Viridiplantae</taxon>
        <taxon>Streptophyta</taxon>
        <taxon>Embryophyta</taxon>
        <taxon>Tracheophyta</taxon>
        <taxon>Spermatophyta</taxon>
        <taxon>Magnoliopsida</taxon>
        <taxon>eudicotyledons</taxon>
        <taxon>Gunneridae</taxon>
        <taxon>Pentapetalae</taxon>
        <taxon>rosids</taxon>
        <taxon>fabids</taxon>
        <taxon>Rosales</taxon>
        <taxon>Rosaceae</taxon>
        <taxon>Amygdaloideae</taxon>
        <taxon>Maleae</taxon>
        <taxon>Malus</taxon>
    </lineage>
</organism>
<dbReference type="GO" id="GO:0009451">
    <property type="term" value="P:RNA modification"/>
    <property type="evidence" value="ECO:0007669"/>
    <property type="project" value="InterPro"/>
</dbReference>
<proteinExistence type="inferred from homology"/>
<sequence>MREMLSFDKMVARDIISWNAMIVGYGNHGLRMEACTEAILQFHHMQASGIKPDDVTFIGLLSACSHSGLVIEGKHWFSAMSQEFNITPWMEHCTYAWCLSPGLDFWMGHKVSSKQCRFRMMIMCAAHCLHDACRVHIIIWNSGKSIQENSRERIYRYWKFGPLTYTLLLGGGMMQPMSESSRRTKALRRVQDAIGLRSMIHEKVEELLVDMKQPGYRAENSFCDMKQLGYRAENSFCSPRILHYHCEKLAIAYAILSLSPGKSILVTKNLRVCGDYHVAIKFMITDLFTKREITARDVSWFHHFKDGICNCADFW</sequence>
<dbReference type="PROSITE" id="PS51375">
    <property type="entry name" value="PPR"/>
    <property type="match status" value="1"/>
</dbReference>
<dbReference type="InterPro" id="IPR002885">
    <property type="entry name" value="PPR_rpt"/>
</dbReference>
<dbReference type="Proteomes" id="UP000290289">
    <property type="component" value="Chromosome 6"/>
</dbReference>
<protein>
    <recommendedName>
        <fullName evidence="4">DYW domain-containing protein</fullName>
    </recommendedName>
</protein>
<name>A0A498JU30_MALDO</name>
<dbReference type="PANTHER" id="PTHR47926:SF347">
    <property type="entry name" value="PENTATRICOPEPTIDE REPEAT-CONTAINING PROTEIN"/>
    <property type="match status" value="1"/>
</dbReference>
<evidence type="ECO:0000259" key="4">
    <source>
        <dbReference type="Pfam" id="PF14432"/>
    </source>
</evidence>
<dbReference type="InterPro" id="IPR011990">
    <property type="entry name" value="TPR-like_helical_dom_sf"/>
</dbReference>
<evidence type="ECO:0000256" key="3">
    <source>
        <dbReference type="PROSITE-ProRule" id="PRU00708"/>
    </source>
</evidence>
<dbReference type="GO" id="GO:0003723">
    <property type="term" value="F:RNA binding"/>
    <property type="evidence" value="ECO:0007669"/>
    <property type="project" value="InterPro"/>
</dbReference>
<feature type="domain" description="DYW" evidence="4">
    <location>
        <begin position="240"/>
        <end position="315"/>
    </location>
</feature>
<comment type="similarity">
    <text evidence="1">Belongs to the PPR family. PCMP-H subfamily.</text>
</comment>
<evidence type="ECO:0000313" key="5">
    <source>
        <dbReference type="EMBL" id="RXH96691.1"/>
    </source>
</evidence>
<dbReference type="Pfam" id="PF14432">
    <property type="entry name" value="DYW_deaminase"/>
    <property type="match status" value="1"/>
</dbReference>
<dbReference type="PANTHER" id="PTHR47926">
    <property type="entry name" value="PENTATRICOPEPTIDE REPEAT-CONTAINING PROTEIN"/>
    <property type="match status" value="1"/>
</dbReference>
<dbReference type="EMBL" id="RDQH01000332">
    <property type="protein sequence ID" value="RXH96691.1"/>
    <property type="molecule type" value="Genomic_DNA"/>
</dbReference>
<accession>A0A498JU30</accession>
<gene>
    <name evidence="5" type="ORF">DVH24_009195</name>
</gene>